<dbReference type="InterPro" id="IPR023765">
    <property type="entry name" value="SBP_5_CS"/>
</dbReference>
<keyword evidence="3" id="KW-0732">Signal</keyword>
<dbReference type="PROSITE" id="PS01040">
    <property type="entry name" value="SBP_BACTERIAL_5"/>
    <property type="match status" value="1"/>
</dbReference>
<reference evidence="5 6" key="1">
    <citation type="submission" date="2021-01" db="EMBL/GenBank/DDBJ databases">
        <title>Genomic Encyclopedia of Type Strains, Phase IV (KMG-IV): sequencing the most valuable type-strain genomes for metagenomic binning, comparative biology and taxonomic classification.</title>
        <authorList>
            <person name="Goeker M."/>
        </authorList>
    </citation>
    <scope>NUCLEOTIDE SEQUENCE [LARGE SCALE GENOMIC DNA]</scope>
    <source>
        <strain evidence="5 6">DSM 23711</strain>
    </source>
</reference>
<accession>A0ABS2N1C7</accession>
<name>A0ABS2N1C7_9BACI</name>
<dbReference type="Pfam" id="PF00496">
    <property type="entry name" value="SBP_bac_5"/>
    <property type="match status" value="1"/>
</dbReference>
<dbReference type="PANTHER" id="PTHR30290">
    <property type="entry name" value="PERIPLASMIC BINDING COMPONENT OF ABC TRANSPORTER"/>
    <property type="match status" value="1"/>
</dbReference>
<dbReference type="PROSITE" id="PS51257">
    <property type="entry name" value="PROKAR_LIPOPROTEIN"/>
    <property type="match status" value="1"/>
</dbReference>
<gene>
    <name evidence="5" type="ORF">JOC48_002369</name>
</gene>
<feature type="chain" id="PRO_5046034026" evidence="3">
    <location>
        <begin position="21"/>
        <end position="660"/>
    </location>
</feature>
<comment type="subcellular location">
    <subcellularLocation>
        <location evidence="1">Cell membrane</location>
        <topology evidence="1">Lipid-anchor</topology>
    </subcellularLocation>
</comment>
<evidence type="ECO:0000313" key="6">
    <source>
        <dbReference type="Proteomes" id="UP001296943"/>
    </source>
</evidence>
<sequence length="660" mass="74733">MKKRLIVFLSLVLLLSFLTACMGSSEGLATSETGDEQETEAEKEPVEEVDPSSISSYNEAPELKELVESGKIPSVEERLPVAEDVMVEEVYEETGVYGGNITIPWKGADDEWTVGKPTEEPLFRFNEDGSRVEPNVAKGYDVNDDATEFTIYLREGMKWSDGVPFTADDVLFYWEHMLTKETFGKSVYDAYFSVDPETGERHMAEVTKVDDYTFKVTHKFSSPDFLKRVAIDNKWFFAPAHFHKTILPEFVGEEKASEIATEWGFADVKSFLKATGYYYWTNVEIPTLRAWVASNDPHSEEFVMKRNPYYWKVDKEGNQLPYVNNFIAKKIQDPSHAMLGMLGGDFNLGKFLVQDFTVLKENEQKADFRVLLWPSVNFTSAAIVLNQGVEDNNLRSLVQNIKFREALSVAVDRHEVTEIVTNGIGEPIQASVPEGLVGHQEGWKDQWAEFNPDRANQLLDEIGLTEKNSNGFRLYEDGSVVTLTITDQNQASAEFLELVKNYYENVGVKVNIKFVDPGTYSDQLYNNQLQATTAIPSVVNVALRPDVLVPLRLGQPWQGDFGLYRESNGEEGTKPEGEIAKLVENWDKLRAASTEEKAMEYANEIYKLHHKNQWLLGYAGPTPSLVVAANSLRNVPEERFFADEFREIGHGHPAQFFIKE</sequence>
<dbReference type="PANTHER" id="PTHR30290:SF62">
    <property type="entry name" value="OLIGOPEPTIDE ABC TRANSPORTER, PERIPLASMIC OLIGOPEPTIDE-BINDING PROTEIN"/>
    <property type="match status" value="1"/>
</dbReference>
<dbReference type="InterPro" id="IPR039424">
    <property type="entry name" value="SBP_5"/>
</dbReference>
<proteinExistence type="predicted"/>
<dbReference type="InterPro" id="IPR000914">
    <property type="entry name" value="SBP_5_dom"/>
</dbReference>
<protein>
    <submittedName>
        <fullName evidence="5">Peptide/nickel transport system substrate-binding protein</fullName>
    </submittedName>
</protein>
<evidence type="ECO:0000313" key="5">
    <source>
        <dbReference type="EMBL" id="MBM7571868.1"/>
    </source>
</evidence>
<feature type="signal peptide" evidence="3">
    <location>
        <begin position="1"/>
        <end position="20"/>
    </location>
</feature>
<evidence type="ECO:0000256" key="1">
    <source>
        <dbReference type="ARBA" id="ARBA00004193"/>
    </source>
</evidence>
<feature type="region of interest" description="Disordered" evidence="2">
    <location>
        <begin position="26"/>
        <end position="59"/>
    </location>
</feature>
<dbReference type="Proteomes" id="UP001296943">
    <property type="component" value="Unassembled WGS sequence"/>
</dbReference>
<dbReference type="SUPFAM" id="SSF53850">
    <property type="entry name" value="Periplasmic binding protein-like II"/>
    <property type="match status" value="1"/>
</dbReference>
<organism evidence="5 6">
    <name type="scientific">Aquibacillus albus</name>
    <dbReference type="NCBI Taxonomy" id="1168171"/>
    <lineage>
        <taxon>Bacteria</taxon>
        <taxon>Bacillati</taxon>
        <taxon>Bacillota</taxon>
        <taxon>Bacilli</taxon>
        <taxon>Bacillales</taxon>
        <taxon>Bacillaceae</taxon>
        <taxon>Aquibacillus</taxon>
    </lineage>
</organism>
<dbReference type="CDD" id="cd08500">
    <property type="entry name" value="PBP2_NikA_DppA_OppA_like_4"/>
    <property type="match status" value="1"/>
</dbReference>
<evidence type="ECO:0000259" key="4">
    <source>
        <dbReference type="Pfam" id="PF00496"/>
    </source>
</evidence>
<evidence type="ECO:0000256" key="3">
    <source>
        <dbReference type="SAM" id="SignalP"/>
    </source>
</evidence>
<feature type="domain" description="Solute-binding protein family 5" evidence="4">
    <location>
        <begin position="132"/>
        <end position="532"/>
    </location>
</feature>
<dbReference type="EMBL" id="JAFBDR010000012">
    <property type="protein sequence ID" value="MBM7571868.1"/>
    <property type="molecule type" value="Genomic_DNA"/>
</dbReference>
<dbReference type="Gene3D" id="3.40.190.10">
    <property type="entry name" value="Periplasmic binding protein-like II"/>
    <property type="match status" value="1"/>
</dbReference>
<dbReference type="Gene3D" id="3.10.105.10">
    <property type="entry name" value="Dipeptide-binding Protein, Domain 3"/>
    <property type="match status" value="1"/>
</dbReference>
<comment type="caution">
    <text evidence="5">The sequence shown here is derived from an EMBL/GenBank/DDBJ whole genome shotgun (WGS) entry which is preliminary data.</text>
</comment>
<dbReference type="RefSeq" id="WP_239584330.1">
    <property type="nucleotide sequence ID" value="NZ_JAFBDR010000012.1"/>
</dbReference>
<evidence type="ECO:0000256" key="2">
    <source>
        <dbReference type="SAM" id="MobiDB-lite"/>
    </source>
</evidence>
<keyword evidence="6" id="KW-1185">Reference proteome</keyword>